<organism evidence="1 2">
    <name type="scientific">Spodoptera exigua</name>
    <name type="common">Beet armyworm</name>
    <name type="synonym">Noctua fulgens</name>
    <dbReference type="NCBI Taxonomy" id="7107"/>
    <lineage>
        <taxon>Eukaryota</taxon>
        <taxon>Metazoa</taxon>
        <taxon>Ecdysozoa</taxon>
        <taxon>Arthropoda</taxon>
        <taxon>Hexapoda</taxon>
        <taxon>Insecta</taxon>
        <taxon>Pterygota</taxon>
        <taxon>Neoptera</taxon>
        <taxon>Endopterygota</taxon>
        <taxon>Lepidoptera</taxon>
        <taxon>Glossata</taxon>
        <taxon>Ditrysia</taxon>
        <taxon>Noctuoidea</taxon>
        <taxon>Noctuidae</taxon>
        <taxon>Amphipyrinae</taxon>
        <taxon>Spodoptera</taxon>
    </lineage>
</organism>
<comment type="caution">
    <text evidence="1">The sequence shown here is derived from an EMBL/GenBank/DDBJ whole genome shotgun (WGS) entry which is preliminary data.</text>
</comment>
<protein>
    <submittedName>
        <fullName evidence="1">Uncharacterized protein</fullName>
    </submittedName>
</protein>
<dbReference type="AlphaFoldDB" id="A0A835G1T5"/>
<proteinExistence type="predicted"/>
<dbReference type="Proteomes" id="UP000648187">
    <property type="component" value="Unassembled WGS sequence"/>
</dbReference>
<gene>
    <name evidence="1" type="ORF">HW555_013377</name>
</gene>
<reference evidence="1" key="1">
    <citation type="submission" date="2020-08" db="EMBL/GenBank/DDBJ databases">
        <title>Spodoptera exigua strain:BAW_Kor-Di-RS1 Genome sequencing and assembly.</title>
        <authorList>
            <person name="Kim J."/>
            <person name="Nam H.Y."/>
            <person name="Kwon M."/>
            <person name="Choi J.H."/>
            <person name="Cho S.R."/>
            <person name="Kim G.-H."/>
        </authorList>
    </citation>
    <scope>NUCLEOTIDE SEQUENCE</scope>
    <source>
        <strain evidence="1">BAW_Kor-Di-RS1</strain>
        <tissue evidence="1">Whole-body</tissue>
    </source>
</reference>
<evidence type="ECO:0000313" key="1">
    <source>
        <dbReference type="EMBL" id="KAF9406145.1"/>
    </source>
</evidence>
<dbReference type="EMBL" id="JACKWZ010000635">
    <property type="protein sequence ID" value="KAF9406145.1"/>
    <property type="molecule type" value="Genomic_DNA"/>
</dbReference>
<sequence length="177" mass="19700">MAPMATAFCCFRDPYMLPTTPCTNMCGCSANIGPTCECGTSCNCFRDLSNVCNVCDQQPSPVCQCLNKCGCDSKYPLYFPEVEYPLTILEIDTMEIVKADYGCSKSVANVIRLASLGVAGLLQERMCRISAYKSLNIDPRDIIIHHFNNPPNVHMLDIVSQNLPHYLPRLAEGRKYQ</sequence>
<evidence type="ECO:0000313" key="2">
    <source>
        <dbReference type="Proteomes" id="UP000648187"/>
    </source>
</evidence>
<keyword evidence="2" id="KW-1185">Reference proteome</keyword>
<name>A0A835G1T5_SPOEX</name>
<accession>A0A835G1T5</accession>